<keyword evidence="10 15" id="KW-0812">Transmembrane</keyword>
<dbReference type="Gene3D" id="2.60.120.260">
    <property type="entry name" value="Galactose-binding domain-like"/>
    <property type="match status" value="2"/>
</dbReference>
<keyword evidence="8 15" id="KW-0997">Cell inner membrane</keyword>
<evidence type="ECO:0000256" key="8">
    <source>
        <dbReference type="ARBA" id="ARBA00022519"/>
    </source>
</evidence>
<dbReference type="PANTHER" id="PTHR39083:SF1">
    <property type="entry name" value="CYCLIC DI-GMP-BINDING PROTEIN"/>
    <property type="match status" value="1"/>
</dbReference>
<protein>
    <recommendedName>
        <fullName evidence="6 15">Cyclic di-GMP-binding protein</fullName>
    </recommendedName>
    <alternativeName>
        <fullName evidence="14 15">Cellulose synthase regulatory subunit</fullName>
    </alternativeName>
</protein>
<evidence type="ECO:0000256" key="4">
    <source>
        <dbReference type="ARBA" id="ARBA00010714"/>
    </source>
</evidence>
<keyword evidence="9 15" id="KW-0973">c-di-GMP</keyword>
<keyword evidence="12 15" id="KW-1133">Transmembrane helix</keyword>
<evidence type="ECO:0000256" key="11">
    <source>
        <dbReference type="ARBA" id="ARBA00022916"/>
    </source>
</evidence>
<name>A0ABT3ZLW2_9BURK</name>
<dbReference type="RefSeq" id="WP_267847281.1">
    <property type="nucleotide sequence ID" value="NZ_JAPMXC010000001.1"/>
</dbReference>
<dbReference type="EMBL" id="JAPMXC010000001">
    <property type="protein sequence ID" value="MCY0387546.1"/>
    <property type="molecule type" value="Genomic_DNA"/>
</dbReference>
<comment type="caution">
    <text evidence="16">The sequence shown here is derived from an EMBL/GenBank/DDBJ whole genome shotgun (WGS) entry which is preliminary data.</text>
</comment>
<comment type="pathway">
    <text evidence="3 15">Glycan metabolism; bacterial cellulose biosynthesis.</text>
</comment>
<evidence type="ECO:0000256" key="5">
    <source>
        <dbReference type="ARBA" id="ARBA00011437"/>
    </source>
</evidence>
<evidence type="ECO:0000256" key="2">
    <source>
        <dbReference type="ARBA" id="ARBA00004377"/>
    </source>
</evidence>
<evidence type="ECO:0000256" key="13">
    <source>
        <dbReference type="ARBA" id="ARBA00023136"/>
    </source>
</evidence>
<keyword evidence="13 15" id="KW-0472">Membrane</keyword>
<dbReference type="Pfam" id="PF03170">
    <property type="entry name" value="BcsB"/>
    <property type="match status" value="1"/>
</dbReference>
<proteinExistence type="inferred from homology"/>
<keyword evidence="17" id="KW-1185">Reference proteome</keyword>
<gene>
    <name evidence="16" type="primary">bcsB</name>
    <name evidence="16" type="ORF">OVY01_09925</name>
</gene>
<feature type="transmembrane region" description="Helical" evidence="15">
    <location>
        <begin position="796"/>
        <end position="817"/>
    </location>
</feature>
<evidence type="ECO:0000256" key="6">
    <source>
        <dbReference type="ARBA" id="ARBA00021844"/>
    </source>
</evidence>
<evidence type="ECO:0000256" key="3">
    <source>
        <dbReference type="ARBA" id="ARBA00005186"/>
    </source>
</evidence>
<comment type="subcellular location">
    <subcellularLocation>
        <location evidence="2">Cell inner membrane</location>
        <topology evidence="2">Single-pass membrane protein</topology>
    </subcellularLocation>
</comment>
<reference evidence="16" key="1">
    <citation type="submission" date="2022-11" db="EMBL/GenBank/DDBJ databases">
        <title>Robbsia betulipollinis sp. nov., isolated from pollen of birch (Betula pendula).</title>
        <authorList>
            <person name="Shi H."/>
            <person name="Ambika Manirajan B."/>
            <person name="Ratering S."/>
            <person name="Geissler-Plaum R."/>
            <person name="Schnell S."/>
        </authorList>
    </citation>
    <scope>NUCLEOTIDE SEQUENCE</scope>
    <source>
        <strain evidence="16">Bb-Pol-6</strain>
    </source>
</reference>
<dbReference type="NCBIfam" id="NF008323">
    <property type="entry name" value="PRK11114.1-1"/>
    <property type="match status" value="1"/>
</dbReference>
<evidence type="ECO:0000256" key="7">
    <source>
        <dbReference type="ARBA" id="ARBA00022475"/>
    </source>
</evidence>
<comment type="function">
    <text evidence="1 15">Binds the cellulose synthase activator, bis-(3'-5') cyclic diguanylic acid (c-di-GMP).</text>
</comment>
<dbReference type="InterPro" id="IPR003920">
    <property type="entry name" value="Cell_synth_B"/>
</dbReference>
<evidence type="ECO:0000256" key="14">
    <source>
        <dbReference type="ARBA" id="ARBA00033444"/>
    </source>
</evidence>
<keyword evidence="11 15" id="KW-0135">Cellulose biosynthesis</keyword>
<sequence length="827" mass="86696">MGSADHHVPSSSHRGRGRAFVKACVLAMTMPGLLLAPLGSRAAPPAAAGTAVTLASPAAIPGATPGALAAAGTTADGTAPALTTLATPVAATAPAPAADPNRTLTTADAGEVLPNGGRRYVLSFRQLGILYPPELRGTDGTVGVPFAVRSDEIVTGARLHLVYSYSPALITNLSHLKVMVNGVVAATVPLPKEQAGMPVTRDIPIEPRMVTDFNQLSIQLIGHYTMQCEDPAHSSLWANLSNASSLELTVASLPQANDLSALPLPFFDRRDIRRLQLPFVFGATPGNATLEAAGIVSSWFGSLAGYRGAVFPAQLNALPATGNAVVFATSDERPAGLTLPVIQGPTIAIATQPNDPKARLLLVLGRDANELKTAATALALGRISLNGQSVTVTALKGVEPRKPYDAPNWVPSDRAVRFGELNALSGLGVSGYNPDLIRLNLRLPPDLFAWRTNGVPLHLIYRFTPRPSADKSTLNISVNDNFVASLRIPTYAAGGVSLDALTGSVAADGTVSRAVDLAIPSYLLPSQSQMQFHYYYDYVKNGACKDVPLDNVRGAIDPNSTLDLSSFPHYIAMPDLAAFGNGGFPFTRMADLSETAVVLPDSPSASDYGTYLAALGMMGASTGYPALGVTLARAADVKTVADKDLLLIGAPSNLSLLQGWADSMPFSASASTDTFNVSDFAFGLLDWWHGTDRTVLGPRHAHLSLSGGGMGDAVVMGFESPLKNGRSVVALIGSTPQNHAELLDVLMDADLVKQLQGGLAIVHARTVSSIASGDVYYVGALPPLEYLHWVLSAHPLLLALAALVLAVVIAALLYRMLRRIAARRLKK</sequence>
<evidence type="ECO:0000256" key="12">
    <source>
        <dbReference type="ARBA" id="ARBA00022989"/>
    </source>
</evidence>
<evidence type="ECO:0000313" key="17">
    <source>
        <dbReference type="Proteomes" id="UP001082899"/>
    </source>
</evidence>
<organism evidence="16 17">
    <name type="scientific">Robbsia betulipollinis</name>
    <dbReference type="NCBI Taxonomy" id="2981849"/>
    <lineage>
        <taxon>Bacteria</taxon>
        <taxon>Pseudomonadati</taxon>
        <taxon>Pseudomonadota</taxon>
        <taxon>Betaproteobacteria</taxon>
        <taxon>Burkholderiales</taxon>
        <taxon>Burkholderiaceae</taxon>
        <taxon>Robbsia</taxon>
    </lineage>
</organism>
<comment type="subunit">
    <text evidence="5 15">Tightly associated with the cellulose synthase catalytic subunit.</text>
</comment>
<evidence type="ECO:0000256" key="9">
    <source>
        <dbReference type="ARBA" id="ARBA00022636"/>
    </source>
</evidence>
<comment type="similarity">
    <text evidence="4 15">Belongs to the AcsB/BcsB family.</text>
</comment>
<dbReference type="PANTHER" id="PTHR39083">
    <property type="entry name" value="CYCLIC DI-GMP-BINDING PROTEIN"/>
    <property type="match status" value="1"/>
</dbReference>
<dbReference type="Proteomes" id="UP001082899">
    <property type="component" value="Unassembled WGS sequence"/>
</dbReference>
<evidence type="ECO:0000256" key="1">
    <source>
        <dbReference type="ARBA" id="ARBA00002057"/>
    </source>
</evidence>
<keyword evidence="7 15" id="KW-1003">Cell membrane</keyword>
<dbReference type="InterPro" id="IPR018513">
    <property type="entry name" value="Cell_synthase_bac"/>
</dbReference>
<evidence type="ECO:0000256" key="15">
    <source>
        <dbReference type="RuleBase" id="RU365021"/>
    </source>
</evidence>
<accession>A0ABT3ZLW2</accession>
<dbReference type="PRINTS" id="PR01440">
    <property type="entry name" value="CELLSNTHASEB"/>
</dbReference>
<evidence type="ECO:0000256" key="10">
    <source>
        <dbReference type="ARBA" id="ARBA00022692"/>
    </source>
</evidence>
<evidence type="ECO:0000313" key="16">
    <source>
        <dbReference type="EMBL" id="MCY0387546.1"/>
    </source>
</evidence>